<accession>A0AA40BS75</accession>
<organism evidence="5 6">
    <name type="scientific">Apiosordaria backusii</name>
    <dbReference type="NCBI Taxonomy" id="314023"/>
    <lineage>
        <taxon>Eukaryota</taxon>
        <taxon>Fungi</taxon>
        <taxon>Dikarya</taxon>
        <taxon>Ascomycota</taxon>
        <taxon>Pezizomycotina</taxon>
        <taxon>Sordariomycetes</taxon>
        <taxon>Sordariomycetidae</taxon>
        <taxon>Sordariales</taxon>
        <taxon>Lasiosphaeriaceae</taxon>
        <taxon>Apiosordaria</taxon>
    </lineage>
</organism>
<dbReference type="PANTHER" id="PTHR10039">
    <property type="entry name" value="AMELOGENIN"/>
    <property type="match status" value="1"/>
</dbReference>
<evidence type="ECO:0008006" key="7">
    <source>
        <dbReference type="Google" id="ProtNLM"/>
    </source>
</evidence>
<keyword evidence="6" id="KW-1185">Reference proteome</keyword>
<evidence type="ECO:0000259" key="3">
    <source>
        <dbReference type="Pfam" id="PF24809"/>
    </source>
</evidence>
<feature type="domain" description="GPI inositol-deacylase winged helix" evidence="2">
    <location>
        <begin position="532"/>
        <end position="620"/>
    </location>
</feature>
<sequence length="1231" mass="139905">MSSSTPADPFNEAKERFKKDLKNAAVYDQVLQANTIHDVYKFTNELQEKQAKTGSLRNLSKIQRYLEKLNHYASAVDTFVQVKPEILALIWGPIKLIIQWTSTLTQSLDTIINTTAEIGNLLPEFTEMGALFGQNKNINEFMALFYQDILDFYVVSLKFFSNNVWQFSFEALWPRQKGKIEIVKRHVERHASMMRTTILWEHIKDERKAMTQALDDIEKAERERVHQEFHRFKTDISPQFYYRELDAISGKLCEGTGKWLWKADKLNPWLEAGQSAKRVWWLEGIPGAGKTFLSGTVINELQKRQKIVIYAFLSYRQATGTSALSVLHSIIFQMAAEPAVTDELKEALQSIICQPNSGRIRSNLDSACGLLKQILVHVKEVVYFVLDGVDEIEKIERQRLLSQLVQLCKDCDTFRVLISSRVETDIEHTLRALPRMRVDNHNSGSIQAFVKRRSSEWLTVNGFGSQERKNELDGILAPVASQAQGMFLYARIILECLDLCADFREVRQELQVLPANLNEAYGRILKRINALQSPRARTKARNLLGFVGSSPAPLTIFELAQLLSLELDSDKTDGLVRPPLTSFNPVQLCGPIVEVVDEHVQFVHFTVKEYLFSPDIEGSFGDIDMTAQLAKSCLHYMCHDHHDPDLTDDEVKTLVQAGSYRLHIYAETMWFSLIERCLTASGPDSLLLKPLIEALENFSSQTFAGESECEDGTPSPIYSSFISKLRQFKDQLPDAYPLLVAAARFRQQCVTSSTFQISDGKLQLPIKAHINGKTNLETGERWTTLHPLNTSELTITIYQTFDKLLCAATTHTESCCQYLPLSKLYGTRLFKCPYLLCPFRRKGFTTRAKQRSHTKDHDKPWKCDVDGCEYAEIGFLSRQMRANHLLHFHQNDQKQQQVASGSVGHLEEDEIQPLLFDLVREDFVREVHALLPRFEKMPNEVQKEITRVAATSGSAAMFELFETYREFVNAYDAETENLKYPGSFVFDHLAMAARAGNLEVVHWLSEKIKTIDRKVIREKGGIPWEILLAATLQSDSEDVFQALLPALLLEFSDRLNELTVPRAYSVEGVMNSFAISATNGSTCRAEWLLFLWEQLPIQSSAARSEDVRHGLSNCLRDIACYSWSIPLAKAVLGYGADIDDSRHNSSEAGFKTATALRCALRKNKPEAAEFAKFLLYRGADPDFVGSKRIKKKIEQEVGARNLSKWLTVTWEELLAQVKADREAGFCPPEYL</sequence>
<dbReference type="InterPro" id="IPR036770">
    <property type="entry name" value="Ankyrin_rpt-contain_sf"/>
</dbReference>
<evidence type="ECO:0000313" key="6">
    <source>
        <dbReference type="Proteomes" id="UP001172159"/>
    </source>
</evidence>
<keyword evidence="1" id="KW-0677">Repeat</keyword>
<dbReference type="InterPro" id="IPR054471">
    <property type="entry name" value="GPIID_WHD"/>
</dbReference>
<feature type="domain" description="DUF7708" evidence="3">
    <location>
        <begin position="63"/>
        <end position="195"/>
    </location>
</feature>
<dbReference type="SUPFAM" id="SSF48403">
    <property type="entry name" value="Ankyrin repeat"/>
    <property type="match status" value="1"/>
</dbReference>
<dbReference type="Pfam" id="PF22939">
    <property type="entry name" value="WHD_GPIID"/>
    <property type="match status" value="1"/>
</dbReference>
<dbReference type="InterPro" id="IPR056884">
    <property type="entry name" value="NPHP3-like_N"/>
</dbReference>
<evidence type="ECO:0000259" key="4">
    <source>
        <dbReference type="Pfam" id="PF24883"/>
    </source>
</evidence>
<protein>
    <recommendedName>
        <fullName evidence="7">NACHT domain-containing protein</fullName>
    </recommendedName>
</protein>
<reference evidence="5" key="1">
    <citation type="submission" date="2023-06" db="EMBL/GenBank/DDBJ databases">
        <title>Genome-scale phylogeny and comparative genomics of the fungal order Sordariales.</title>
        <authorList>
            <consortium name="Lawrence Berkeley National Laboratory"/>
            <person name="Hensen N."/>
            <person name="Bonometti L."/>
            <person name="Westerberg I."/>
            <person name="Brannstrom I.O."/>
            <person name="Guillou S."/>
            <person name="Cros-Aarteil S."/>
            <person name="Calhoun S."/>
            <person name="Haridas S."/>
            <person name="Kuo A."/>
            <person name="Mondo S."/>
            <person name="Pangilinan J."/>
            <person name="Riley R."/>
            <person name="Labutti K."/>
            <person name="Andreopoulos B."/>
            <person name="Lipzen A."/>
            <person name="Chen C."/>
            <person name="Yanf M."/>
            <person name="Daum C."/>
            <person name="Ng V."/>
            <person name="Clum A."/>
            <person name="Steindorff A."/>
            <person name="Ohm R."/>
            <person name="Martin F."/>
            <person name="Silar P."/>
            <person name="Natvig D."/>
            <person name="Lalanne C."/>
            <person name="Gautier V."/>
            <person name="Ament-Velasquez S.L."/>
            <person name="Kruys A."/>
            <person name="Hutchinson M.I."/>
            <person name="Powell A.J."/>
            <person name="Barry K."/>
            <person name="Miller A.N."/>
            <person name="Grigoriev I.V."/>
            <person name="Debuchy R."/>
            <person name="Gladieux P."/>
            <person name="Thoren M.H."/>
            <person name="Johannesson H."/>
        </authorList>
    </citation>
    <scope>NUCLEOTIDE SEQUENCE</scope>
    <source>
        <strain evidence="5">CBS 540.89</strain>
    </source>
</reference>
<dbReference type="Pfam" id="PF24883">
    <property type="entry name" value="NPHP3_N"/>
    <property type="match status" value="1"/>
</dbReference>
<feature type="domain" description="Nephrocystin 3-like N-terminal" evidence="4">
    <location>
        <begin position="255"/>
        <end position="421"/>
    </location>
</feature>
<dbReference type="Proteomes" id="UP001172159">
    <property type="component" value="Unassembled WGS sequence"/>
</dbReference>
<dbReference type="InterPro" id="IPR056125">
    <property type="entry name" value="DUF7708"/>
</dbReference>
<dbReference type="Gene3D" id="1.25.40.20">
    <property type="entry name" value="Ankyrin repeat-containing domain"/>
    <property type="match status" value="1"/>
</dbReference>
<gene>
    <name evidence="5" type="ORF">B0T21DRAFT_362512</name>
</gene>
<dbReference type="AlphaFoldDB" id="A0AA40BS75"/>
<evidence type="ECO:0000313" key="5">
    <source>
        <dbReference type="EMBL" id="KAK0739375.1"/>
    </source>
</evidence>
<proteinExistence type="predicted"/>
<dbReference type="InterPro" id="IPR027417">
    <property type="entry name" value="P-loop_NTPase"/>
</dbReference>
<evidence type="ECO:0000259" key="2">
    <source>
        <dbReference type="Pfam" id="PF22939"/>
    </source>
</evidence>
<evidence type="ECO:0000256" key="1">
    <source>
        <dbReference type="ARBA" id="ARBA00022737"/>
    </source>
</evidence>
<dbReference type="PANTHER" id="PTHR10039:SF14">
    <property type="entry name" value="NACHT DOMAIN-CONTAINING PROTEIN"/>
    <property type="match status" value="1"/>
</dbReference>
<dbReference type="Gene3D" id="3.40.50.300">
    <property type="entry name" value="P-loop containing nucleotide triphosphate hydrolases"/>
    <property type="match status" value="1"/>
</dbReference>
<name>A0AA40BS75_9PEZI</name>
<dbReference type="SUPFAM" id="SSF52540">
    <property type="entry name" value="P-loop containing nucleoside triphosphate hydrolases"/>
    <property type="match status" value="1"/>
</dbReference>
<dbReference type="Pfam" id="PF24809">
    <property type="entry name" value="DUF7708"/>
    <property type="match status" value="1"/>
</dbReference>
<dbReference type="EMBL" id="JAUKTV010000004">
    <property type="protein sequence ID" value="KAK0739375.1"/>
    <property type="molecule type" value="Genomic_DNA"/>
</dbReference>
<comment type="caution">
    <text evidence="5">The sequence shown here is derived from an EMBL/GenBank/DDBJ whole genome shotgun (WGS) entry which is preliminary data.</text>
</comment>